<evidence type="ECO:0000313" key="1">
    <source>
        <dbReference type="EMBL" id="THV30017.1"/>
    </source>
</evidence>
<dbReference type="Proteomes" id="UP000305792">
    <property type="component" value="Unassembled WGS sequence"/>
</dbReference>
<comment type="caution">
    <text evidence="1">The sequence shown here is derived from an EMBL/GenBank/DDBJ whole genome shotgun (WGS) entry which is preliminary data.</text>
</comment>
<dbReference type="AlphaFoldDB" id="A0A4S8PHD4"/>
<dbReference type="EMBL" id="STGX01000004">
    <property type="protein sequence ID" value="THV30017.1"/>
    <property type="molecule type" value="Genomic_DNA"/>
</dbReference>
<organism evidence="1 2">
    <name type="scientific">Glycomyces paridis</name>
    <dbReference type="NCBI Taxonomy" id="2126555"/>
    <lineage>
        <taxon>Bacteria</taxon>
        <taxon>Bacillati</taxon>
        <taxon>Actinomycetota</taxon>
        <taxon>Actinomycetes</taxon>
        <taxon>Glycomycetales</taxon>
        <taxon>Glycomycetaceae</taxon>
        <taxon>Glycomyces</taxon>
    </lineage>
</organism>
<reference evidence="1 2" key="1">
    <citation type="journal article" date="2018" name="Int. J. Syst. Evol. Microbiol.">
        <title>Glycomyces paridis sp. nov., isolated from the medicinal plant Paris polyphylla.</title>
        <authorList>
            <person name="Fang X.M."/>
            <person name="Bai J.L."/>
            <person name="Su J."/>
            <person name="Zhao L.L."/>
            <person name="Liu H.Y."/>
            <person name="Ma B.P."/>
            <person name="Zhang Y.Q."/>
            <person name="Yu L.Y."/>
        </authorList>
    </citation>
    <scope>NUCLEOTIDE SEQUENCE [LARGE SCALE GENOMIC DNA]</scope>
    <source>
        <strain evidence="1 2">CPCC 204357</strain>
    </source>
</reference>
<name>A0A4S8PHD4_9ACTN</name>
<dbReference type="OrthoDB" id="9915209at2"/>
<dbReference type="RefSeq" id="WP_136528890.1">
    <property type="nucleotide sequence ID" value="NZ_STGX01000004.1"/>
</dbReference>
<protein>
    <submittedName>
        <fullName evidence="1">Uncharacterized protein</fullName>
    </submittedName>
</protein>
<evidence type="ECO:0000313" key="2">
    <source>
        <dbReference type="Proteomes" id="UP000305792"/>
    </source>
</evidence>
<proteinExistence type="predicted"/>
<sequence length="261" mass="28965">MDRMAAALADIGNAIVDVEDAFERELQACQALAELTLPIWQSHPRALDGFVTKLVLHEKPGGRALALIGASFMPGKVGEVLADARLALLKVGRRAGLPVWTHLPTTRPDRARFLLTEEADESRSPGLYCLFERGGAEFGWFLGFDQDDCGIPVAFQPIPTRFCADLTRKVLNRETAGGLHDVRELSEPEGRWLLESSLTALETHAFKFSDANEELVKDSQGPILRERIAYTALLRWYLHEGPPTLARPLPKHGGHLPFQPW</sequence>
<accession>A0A4S8PHD4</accession>
<gene>
    <name evidence="1" type="ORF">E9998_06430</name>
</gene>
<keyword evidence="2" id="KW-1185">Reference proteome</keyword>